<keyword evidence="1" id="KW-0472">Membrane</keyword>
<keyword evidence="3" id="KW-1185">Reference proteome</keyword>
<gene>
    <name evidence="2" type="ORF">FC093_21915</name>
</gene>
<organism evidence="2 3">
    <name type="scientific">Ilyomonas limi</name>
    <dbReference type="NCBI Taxonomy" id="2575867"/>
    <lineage>
        <taxon>Bacteria</taxon>
        <taxon>Pseudomonadati</taxon>
        <taxon>Bacteroidota</taxon>
        <taxon>Chitinophagia</taxon>
        <taxon>Chitinophagales</taxon>
        <taxon>Chitinophagaceae</taxon>
        <taxon>Ilyomonas</taxon>
    </lineage>
</organism>
<accession>A0A4U3KUK0</accession>
<evidence type="ECO:0000256" key="1">
    <source>
        <dbReference type="SAM" id="Phobius"/>
    </source>
</evidence>
<keyword evidence="1" id="KW-0812">Transmembrane</keyword>
<protein>
    <submittedName>
        <fullName evidence="2">Uncharacterized protein</fullName>
    </submittedName>
</protein>
<keyword evidence="1" id="KW-1133">Transmembrane helix</keyword>
<proteinExistence type="predicted"/>
<reference evidence="2 3" key="1">
    <citation type="submission" date="2019-05" db="EMBL/GenBank/DDBJ databases">
        <title>Panacibacter sp. strain 17mud1-8 Genome sequencing and assembly.</title>
        <authorList>
            <person name="Chhetri G."/>
        </authorList>
    </citation>
    <scope>NUCLEOTIDE SEQUENCE [LARGE SCALE GENOMIC DNA]</scope>
    <source>
        <strain evidence="2 3">17mud1-8</strain>
    </source>
</reference>
<dbReference type="OrthoDB" id="670725at2"/>
<comment type="caution">
    <text evidence="2">The sequence shown here is derived from an EMBL/GenBank/DDBJ whole genome shotgun (WGS) entry which is preliminary data.</text>
</comment>
<dbReference type="Proteomes" id="UP000305848">
    <property type="component" value="Unassembled WGS sequence"/>
</dbReference>
<dbReference type="RefSeq" id="WP_137263963.1">
    <property type="nucleotide sequence ID" value="NZ_SZQL01000029.1"/>
</dbReference>
<dbReference type="EMBL" id="SZQL01000029">
    <property type="protein sequence ID" value="TKK64707.1"/>
    <property type="molecule type" value="Genomic_DNA"/>
</dbReference>
<sequence>MKNLFNNDYSKGVQKSNEHSLKLAAFHIKATQERFAKYLQSKTKQFTKRKQKLLLLLFSLSFGSCSITVMLYSFIMVNTPVSTTKITFPKYAITHKLKPTIRDSLITGKEYKRFSQFKRHLGRLLQSSEGRKVYDSLMQARPYLLDSIYKVDSIFLNQ</sequence>
<dbReference type="AlphaFoldDB" id="A0A4U3KUK0"/>
<feature type="transmembrane region" description="Helical" evidence="1">
    <location>
        <begin position="53"/>
        <end position="75"/>
    </location>
</feature>
<name>A0A4U3KUK0_9BACT</name>
<evidence type="ECO:0000313" key="2">
    <source>
        <dbReference type="EMBL" id="TKK64707.1"/>
    </source>
</evidence>
<evidence type="ECO:0000313" key="3">
    <source>
        <dbReference type="Proteomes" id="UP000305848"/>
    </source>
</evidence>